<evidence type="ECO:0000256" key="8">
    <source>
        <dbReference type="ARBA" id="ARBA00023242"/>
    </source>
</evidence>
<evidence type="ECO:0000256" key="11">
    <source>
        <dbReference type="SAM" id="Coils"/>
    </source>
</evidence>
<keyword evidence="8" id="KW-0539">Nucleus</keyword>
<evidence type="ECO:0000256" key="6">
    <source>
        <dbReference type="ARBA" id="ARBA00023010"/>
    </source>
</evidence>
<proteinExistence type="inferred from homology"/>
<evidence type="ECO:0000256" key="10">
    <source>
        <dbReference type="ARBA" id="ARBA00029983"/>
    </source>
</evidence>
<organism evidence="13 14">
    <name type="scientific">[Candida] anglica</name>
    <dbReference type="NCBI Taxonomy" id="148631"/>
    <lineage>
        <taxon>Eukaryota</taxon>
        <taxon>Fungi</taxon>
        <taxon>Dikarya</taxon>
        <taxon>Ascomycota</taxon>
        <taxon>Saccharomycotina</taxon>
        <taxon>Pichiomycetes</taxon>
        <taxon>Debaryomycetaceae</taxon>
        <taxon>Kurtzmaniella</taxon>
    </lineage>
</organism>
<accession>A0ABP0ECM6</accession>
<keyword evidence="11" id="KW-0175">Coiled coil</keyword>
<dbReference type="Pfam" id="PF07817">
    <property type="entry name" value="GLE1"/>
    <property type="match status" value="1"/>
</dbReference>
<gene>
    <name evidence="13" type="primary">GLE1</name>
    <name evidence="13" type="ORF">CAAN4_C07822</name>
</gene>
<dbReference type="Proteomes" id="UP001497600">
    <property type="component" value="Chromosome C"/>
</dbReference>
<evidence type="ECO:0000256" key="7">
    <source>
        <dbReference type="ARBA" id="ARBA00023132"/>
    </source>
</evidence>
<evidence type="ECO:0000256" key="2">
    <source>
        <dbReference type="ARBA" id="ARBA00011056"/>
    </source>
</evidence>
<comment type="subcellular location">
    <subcellularLocation>
        <location evidence="1">Nucleus</location>
        <location evidence="1">Nuclear pore complex</location>
    </subcellularLocation>
</comment>
<name>A0ABP0ECM6_9ASCO</name>
<keyword evidence="14" id="KW-1185">Reference proteome</keyword>
<feature type="coiled-coil region" evidence="11">
    <location>
        <begin position="237"/>
        <end position="296"/>
    </location>
</feature>
<dbReference type="EMBL" id="OZ004255">
    <property type="protein sequence ID" value="CAK7900543.1"/>
    <property type="molecule type" value="Genomic_DNA"/>
</dbReference>
<keyword evidence="3" id="KW-0813">Transport</keyword>
<reference evidence="13 14" key="1">
    <citation type="submission" date="2024-01" db="EMBL/GenBank/DDBJ databases">
        <authorList>
            <consortium name="Genoscope - CEA"/>
            <person name="William W."/>
        </authorList>
    </citation>
    <scope>NUCLEOTIDE SEQUENCE [LARGE SCALE GENOMIC DNA]</scope>
    <source>
        <strain evidence="13 14">29B2s-10</strain>
    </source>
</reference>
<dbReference type="InterPro" id="IPR038506">
    <property type="entry name" value="GLE1-like_sf"/>
</dbReference>
<comment type="similarity">
    <text evidence="2">Belongs to the GLE1 family.</text>
</comment>
<evidence type="ECO:0000313" key="13">
    <source>
        <dbReference type="EMBL" id="CAK7900543.1"/>
    </source>
</evidence>
<evidence type="ECO:0000256" key="4">
    <source>
        <dbReference type="ARBA" id="ARBA00022816"/>
    </source>
</evidence>
<keyword evidence="5" id="KW-0653">Protein transport</keyword>
<feature type="region of interest" description="Disordered" evidence="12">
    <location>
        <begin position="181"/>
        <end position="203"/>
    </location>
</feature>
<evidence type="ECO:0000256" key="5">
    <source>
        <dbReference type="ARBA" id="ARBA00022927"/>
    </source>
</evidence>
<dbReference type="Gene3D" id="1.25.40.510">
    <property type="entry name" value="GLE1-like"/>
    <property type="match status" value="1"/>
</dbReference>
<evidence type="ECO:0000313" key="14">
    <source>
        <dbReference type="Proteomes" id="UP001497600"/>
    </source>
</evidence>
<evidence type="ECO:0000256" key="9">
    <source>
        <dbReference type="ARBA" id="ARBA00026227"/>
    </source>
</evidence>
<dbReference type="PANTHER" id="PTHR12960">
    <property type="entry name" value="GLE-1-RELATED"/>
    <property type="match status" value="1"/>
</dbReference>
<sequence>MTRFGLPLEVESVIPQSYRSISNTHTNSSLNGTECPQEHEYFPQFQSFYDSLNQTTRANKDRCMHIWAEMESNNRSHTEKIVQETNQTLKTLTEDFQSLLSSQSTNVSQIIAEEKERRRILEEARLKKLEEERIRREKEEAERKRREKEEEALRLKKKKEEEELQRKKKEEEAKKAEEAKKEAAKKAKEKQEKEKERIRNEEEAAARAGVGLTNFIKIEESFYKYKQDIADIKQNVVLALKKENDQHRKAVGALKRKINPKFGQLSNSFTQLARITEEVKSQIRDAQQNANDLTYQWILNFVAKAIVSQAETEVTVKATAALPLARLALSLLESFEQFEYYLTARLVKKCPFIIGYSCSIESEEGRTRMGWRRRDTKWEDEVKYDERVAGICTMWSVMSRLKDHSPGNGPGIFNMRSSWQFAARMGNTPVDRLTNAHFVCLGNWWEACAVELYKAYGGMGRKLLFAIAFALTQSVVDKKYAGAARLLILGEALQKGEIVPIKEMER</sequence>
<evidence type="ECO:0000256" key="3">
    <source>
        <dbReference type="ARBA" id="ARBA00022448"/>
    </source>
</evidence>
<keyword evidence="4" id="KW-0509">mRNA transport</keyword>
<dbReference type="PANTHER" id="PTHR12960:SF0">
    <property type="entry name" value="MRNA EXPORT FACTOR GLE1"/>
    <property type="match status" value="1"/>
</dbReference>
<protein>
    <recommendedName>
        <fullName evidence="9">mRNA export factor GLE1</fullName>
    </recommendedName>
    <alternativeName>
        <fullName evidence="10">Nucleoporin GLE1</fullName>
    </alternativeName>
</protein>
<keyword evidence="6" id="KW-0811">Translocation</keyword>
<dbReference type="InterPro" id="IPR012476">
    <property type="entry name" value="GLE1"/>
</dbReference>
<evidence type="ECO:0000256" key="1">
    <source>
        <dbReference type="ARBA" id="ARBA00004567"/>
    </source>
</evidence>
<evidence type="ECO:0000256" key="12">
    <source>
        <dbReference type="SAM" id="MobiDB-lite"/>
    </source>
</evidence>
<keyword evidence="7" id="KW-0906">Nuclear pore complex</keyword>